<evidence type="ECO:0000256" key="1">
    <source>
        <dbReference type="SAM" id="SignalP"/>
    </source>
</evidence>
<dbReference type="PANTHER" id="PTHR42852:SF13">
    <property type="entry name" value="PROTEIN DIPZ"/>
    <property type="match status" value="1"/>
</dbReference>
<dbReference type="GO" id="GO:0016491">
    <property type="term" value="F:oxidoreductase activity"/>
    <property type="evidence" value="ECO:0007669"/>
    <property type="project" value="InterPro"/>
</dbReference>
<dbReference type="EMBL" id="CP003221">
    <property type="protein sequence ID" value="EGJ49564.1"/>
    <property type="molecule type" value="Genomic_DNA"/>
</dbReference>
<dbReference type="Pfam" id="PF00578">
    <property type="entry name" value="AhpC-TSA"/>
    <property type="match status" value="1"/>
</dbReference>
<evidence type="ECO:0000259" key="2">
    <source>
        <dbReference type="PROSITE" id="PS51352"/>
    </source>
</evidence>
<dbReference type="eggNOG" id="COG0526">
    <property type="taxonomic scope" value="Bacteria"/>
</dbReference>
<proteinExistence type="predicted"/>
<dbReference type="HOGENOM" id="CLU_093417_0_0_7"/>
<dbReference type="InterPro" id="IPR000866">
    <property type="entry name" value="AhpC/TSA"/>
</dbReference>
<feature type="signal peptide" evidence="1">
    <location>
        <begin position="1"/>
        <end position="34"/>
    </location>
</feature>
<keyword evidence="4" id="KW-1185">Reference proteome</keyword>
<keyword evidence="1" id="KW-0732">Signal</keyword>
<dbReference type="InterPro" id="IPR013766">
    <property type="entry name" value="Thioredoxin_domain"/>
</dbReference>
<dbReference type="KEGG" id="daf:Desaf_1225"/>
<reference evidence="3 4" key="1">
    <citation type="journal article" date="2011" name="J. Bacteriol.">
        <title>Genome sequence of the mercury-methylating and pleomorphic Desulfovibrio africanus Strain Walvis Bay.</title>
        <authorList>
            <person name="Brown S.D."/>
            <person name="Wall J.D."/>
            <person name="Kucken A.M."/>
            <person name="Gilmour C.C."/>
            <person name="Podar M."/>
            <person name="Brandt C.C."/>
            <person name="Teshima H."/>
            <person name="Detter J.C."/>
            <person name="Han C.S."/>
            <person name="Land M.L."/>
            <person name="Lucas S."/>
            <person name="Han J."/>
            <person name="Pennacchio L."/>
            <person name="Nolan M."/>
            <person name="Pitluck S."/>
            <person name="Woyke T."/>
            <person name="Goodwin L."/>
            <person name="Palumbo A.V."/>
            <person name="Elias D.A."/>
        </authorList>
    </citation>
    <scope>NUCLEOTIDE SEQUENCE [LARGE SCALE GENOMIC DNA]</scope>
    <source>
        <strain evidence="3 4">Walvis Bay</strain>
    </source>
</reference>
<evidence type="ECO:0000313" key="3">
    <source>
        <dbReference type="EMBL" id="EGJ49564.1"/>
    </source>
</evidence>
<dbReference type="AlphaFoldDB" id="F3YYC0"/>
<dbReference type="STRING" id="690850.Desaf_1225"/>
<dbReference type="InterPro" id="IPR036249">
    <property type="entry name" value="Thioredoxin-like_sf"/>
</dbReference>
<feature type="domain" description="Thioredoxin" evidence="2">
    <location>
        <begin position="38"/>
        <end position="193"/>
    </location>
</feature>
<dbReference type="InterPro" id="IPR050553">
    <property type="entry name" value="Thioredoxin_ResA/DsbE_sf"/>
</dbReference>
<dbReference type="SUPFAM" id="SSF52833">
    <property type="entry name" value="Thioredoxin-like"/>
    <property type="match status" value="1"/>
</dbReference>
<name>F3YYC0_DESAF</name>
<sequence precursor="true">MTNRYMRAASCLRAIFACLACAACFASLAWTASAAGLPAEGDRLPDFSMDSPGDPASAADLGIAVDAPFGLAQLQSELVLLEVIGVYCPQCHRQLPGFNSLVAKLKRAGLKGRVAMLGLAAGGTPQETAYLRAKGGYAYPVVPDPDYRVHKILGEPLTPFTLLVDKTGTVRFAHLGVIEDVDALFARIRDLLR</sequence>
<dbReference type="Gene3D" id="3.40.30.10">
    <property type="entry name" value="Glutaredoxin"/>
    <property type="match status" value="1"/>
</dbReference>
<dbReference type="PANTHER" id="PTHR42852">
    <property type="entry name" value="THIOL:DISULFIDE INTERCHANGE PROTEIN DSBE"/>
    <property type="match status" value="1"/>
</dbReference>
<organism evidence="3 4">
    <name type="scientific">Desulfocurvibacter africanus subsp. africanus str. Walvis Bay</name>
    <dbReference type="NCBI Taxonomy" id="690850"/>
    <lineage>
        <taxon>Bacteria</taxon>
        <taxon>Pseudomonadati</taxon>
        <taxon>Thermodesulfobacteriota</taxon>
        <taxon>Desulfovibrionia</taxon>
        <taxon>Desulfovibrionales</taxon>
        <taxon>Desulfovibrionaceae</taxon>
        <taxon>Desulfocurvibacter</taxon>
    </lineage>
</organism>
<gene>
    <name evidence="3" type="ORF">Desaf_1225</name>
</gene>
<dbReference type="GO" id="GO:0016209">
    <property type="term" value="F:antioxidant activity"/>
    <property type="evidence" value="ECO:0007669"/>
    <property type="project" value="InterPro"/>
</dbReference>
<dbReference type="RefSeq" id="WP_014259364.1">
    <property type="nucleotide sequence ID" value="NC_016629.1"/>
</dbReference>
<accession>F3YYC0</accession>
<dbReference type="PROSITE" id="PS51352">
    <property type="entry name" value="THIOREDOXIN_2"/>
    <property type="match status" value="1"/>
</dbReference>
<dbReference type="CDD" id="cd02966">
    <property type="entry name" value="TlpA_like_family"/>
    <property type="match status" value="1"/>
</dbReference>
<dbReference type="Proteomes" id="UP000007844">
    <property type="component" value="Chromosome"/>
</dbReference>
<protein>
    <submittedName>
        <fullName evidence="3">Redoxin domain protein</fullName>
    </submittedName>
</protein>
<feature type="chain" id="PRO_5003307991" evidence="1">
    <location>
        <begin position="35"/>
        <end position="193"/>
    </location>
</feature>
<evidence type="ECO:0000313" key="4">
    <source>
        <dbReference type="Proteomes" id="UP000007844"/>
    </source>
</evidence>